<sequence length="71" mass="8231">MKYKQGCRGSTRKHHPVDHRVSNGYDFGHRNPLGRYRVMTSVVASFLESRLCGVVIVSVTINHTYRMSFWC</sequence>
<protein>
    <submittedName>
        <fullName evidence="2">Uncharacterized protein</fullName>
    </submittedName>
</protein>
<dbReference type="AlphaFoldDB" id="A0A0E0LF94"/>
<evidence type="ECO:0000256" key="1">
    <source>
        <dbReference type="SAM" id="MobiDB-lite"/>
    </source>
</evidence>
<feature type="region of interest" description="Disordered" evidence="1">
    <location>
        <begin position="1"/>
        <end position="23"/>
    </location>
</feature>
<reference evidence="2" key="1">
    <citation type="submission" date="2015-04" db="UniProtKB">
        <authorList>
            <consortium name="EnsemblPlants"/>
        </authorList>
    </citation>
    <scope>IDENTIFICATION</scope>
</reference>
<dbReference type="HOGENOM" id="CLU_2744398_0_0_1"/>
<keyword evidence="3" id="KW-1185">Reference proteome</keyword>
<dbReference type="EnsemblPlants" id="OPUNC06G24030.1">
    <property type="protein sequence ID" value="OPUNC06G24030.1"/>
    <property type="gene ID" value="OPUNC06G24030"/>
</dbReference>
<organism evidence="2">
    <name type="scientific">Oryza punctata</name>
    <name type="common">Red rice</name>
    <dbReference type="NCBI Taxonomy" id="4537"/>
    <lineage>
        <taxon>Eukaryota</taxon>
        <taxon>Viridiplantae</taxon>
        <taxon>Streptophyta</taxon>
        <taxon>Embryophyta</taxon>
        <taxon>Tracheophyta</taxon>
        <taxon>Spermatophyta</taxon>
        <taxon>Magnoliopsida</taxon>
        <taxon>Liliopsida</taxon>
        <taxon>Poales</taxon>
        <taxon>Poaceae</taxon>
        <taxon>BOP clade</taxon>
        <taxon>Oryzoideae</taxon>
        <taxon>Oryzeae</taxon>
        <taxon>Oryzinae</taxon>
        <taxon>Oryza</taxon>
    </lineage>
</organism>
<evidence type="ECO:0000313" key="2">
    <source>
        <dbReference type="EnsemblPlants" id="OPUNC06G24030.1"/>
    </source>
</evidence>
<dbReference type="Proteomes" id="UP000026962">
    <property type="component" value="Chromosome 6"/>
</dbReference>
<name>A0A0E0LF94_ORYPU</name>
<feature type="compositionally biased region" description="Basic residues" evidence="1">
    <location>
        <begin position="1"/>
        <end position="17"/>
    </location>
</feature>
<reference evidence="2" key="2">
    <citation type="submission" date="2018-05" db="EMBL/GenBank/DDBJ databases">
        <title>OpunRS2 (Oryza punctata Reference Sequence Version 2).</title>
        <authorList>
            <person name="Zhang J."/>
            <person name="Kudrna D."/>
            <person name="Lee S."/>
            <person name="Talag J."/>
            <person name="Welchert J."/>
            <person name="Wing R.A."/>
        </authorList>
    </citation>
    <scope>NUCLEOTIDE SEQUENCE [LARGE SCALE GENOMIC DNA]</scope>
</reference>
<accession>A0A0E0LF94</accession>
<dbReference type="Gramene" id="OPUNC06G24030.1">
    <property type="protein sequence ID" value="OPUNC06G24030.1"/>
    <property type="gene ID" value="OPUNC06G24030"/>
</dbReference>
<proteinExistence type="predicted"/>
<evidence type="ECO:0000313" key="3">
    <source>
        <dbReference type="Proteomes" id="UP000026962"/>
    </source>
</evidence>